<dbReference type="SUPFAM" id="SSF81296">
    <property type="entry name" value="E set domains"/>
    <property type="match status" value="1"/>
</dbReference>
<protein>
    <submittedName>
        <fullName evidence="2">Thiosulfate oxidation carrier complex protein SoxZ</fullName>
    </submittedName>
</protein>
<evidence type="ECO:0000313" key="2">
    <source>
        <dbReference type="EMBL" id="BBF91997.1"/>
    </source>
</evidence>
<dbReference type="EMBL" id="AP018907">
    <property type="protein sequence ID" value="BBF91997.1"/>
    <property type="molecule type" value="Genomic_DNA"/>
</dbReference>
<evidence type="ECO:0000313" key="3">
    <source>
        <dbReference type="Proteomes" id="UP000266934"/>
    </source>
</evidence>
<proteinExistence type="predicted"/>
<dbReference type="InterPro" id="IPR030995">
    <property type="entry name" value="SoxZ"/>
</dbReference>
<dbReference type="Gene3D" id="2.60.40.10">
    <property type="entry name" value="Immunoglobulins"/>
    <property type="match status" value="1"/>
</dbReference>
<dbReference type="NCBIfam" id="TIGR04490">
    <property type="entry name" value="SoxZ_true"/>
    <property type="match status" value="1"/>
</dbReference>
<dbReference type="RefSeq" id="WP_126397639.1">
    <property type="nucleotide sequence ID" value="NZ_AP018907.1"/>
</dbReference>
<reference evidence="2 3" key="1">
    <citation type="submission" date="2018-08" db="EMBL/GenBank/DDBJ databases">
        <title>Complete genome sequencing of Blastochloris tepida GI.</title>
        <authorList>
            <person name="Tsukatani Y."/>
            <person name="Mori H."/>
        </authorList>
    </citation>
    <scope>NUCLEOTIDE SEQUENCE [LARGE SCALE GENOMIC DNA]</scope>
    <source>
        <strain evidence="2 3">GI</strain>
    </source>
</reference>
<dbReference type="Proteomes" id="UP000266934">
    <property type="component" value="Chromosome"/>
</dbReference>
<name>A0A348FXG4_9HYPH</name>
<keyword evidence="3" id="KW-1185">Reference proteome</keyword>
<organism evidence="2 3">
    <name type="scientific">Blastochloris tepida</name>
    <dbReference type="NCBI Taxonomy" id="2233851"/>
    <lineage>
        <taxon>Bacteria</taxon>
        <taxon>Pseudomonadati</taxon>
        <taxon>Pseudomonadota</taxon>
        <taxon>Alphaproteobacteria</taxon>
        <taxon>Hyphomicrobiales</taxon>
        <taxon>Blastochloridaceae</taxon>
        <taxon>Blastochloris</taxon>
    </lineage>
</organism>
<dbReference type="Pfam" id="PF08770">
    <property type="entry name" value="SoxZ"/>
    <property type="match status" value="1"/>
</dbReference>
<sequence>MSTPAPRPRIRLDKKEAKAGDLIEVKALVAHIMESGQRRDKDGNVIPRKIINRFTCEVNGKLVFACDLEPAISANPYMQFKFKAKESGKVVLTWIDDDGSKIVGEETLTVS</sequence>
<dbReference type="InterPro" id="IPR014880">
    <property type="entry name" value="SoxZ_dom"/>
</dbReference>
<evidence type="ECO:0000259" key="1">
    <source>
        <dbReference type="Pfam" id="PF08770"/>
    </source>
</evidence>
<gene>
    <name evidence="2" type="primary">soxZ</name>
    <name evidence="2" type="ORF">BLTE_06820</name>
</gene>
<dbReference type="AlphaFoldDB" id="A0A348FXG4"/>
<dbReference type="InterPro" id="IPR013783">
    <property type="entry name" value="Ig-like_fold"/>
</dbReference>
<dbReference type="KEGG" id="blag:BLTE_06820"/>
<dbReference type="OrthoDB" id="9795530at2"/>
<feature type="domain" description="Sulphur oxidation protein SoxZ" evidence="1">
    <location>
        <begin position="14"/>
        <end position="101"/>
    </location>
</feature>
<dbReference type="InterPro" id="IPR014756">
    <property type="entry name" value="Ig_E-set"/>
</dbReference>
<accession>A0A348FXG4</accession>